<feature type="domain" description="DNA mismatch repair protein MutS core" evidence="5">
    <location>
        <begin position="126"/>
        <end position="414"/>
    </location>
</feature>
<dbReference type="InterPro" id="IPR045076">
    <property type="entry name" value="MutS"/>
</dbReference>
<dbReference type="SMART" id="SM00533">
    <property type="entry name" value="MUTSd"/>
    <property type="match status" value="1"/>
</dbReference>
<dbReference type="GO" id="GO:0140664">
    <property type="term" value="F:ATP-dependent DNA damage sensor activity"/>
    <property type="evidence" value="ECO:0007669"/>
    <property type="project" value="InterPro"/>
</dbReference>
<dbReference type="PANTHER" id="PTHR11361:SF99">
    <property type="entry name" value="DNA MISMATCH REPAIR PROTEIN"/>
    <property type="match status" value="1"/>
</dbReference>
<evidence type="ECO:0000256" key="1">
    <source>
        <dbReference type="ARBA" id="ARBA00022741"/>
    </source>
</evidence>
<evidence type="ECO:0000256" key="4">
    <source>
        <dbReference type="SAM" id="Phobius"/>
    </source>
</evidence>
<dbReference type="OrthoDB" id="9802448at2"/>
<sequence length="606" mass="70056">MKEIEKIYCRRKKHYDHLVKRQSFTAVRMSRLRFLIFLLGIIFIVGLYIKNYHYMSLSIFLVSAILFVLTVRIHEKLKQNTDFTKKLVKINCNSLKRIVGDWKEFNEKGENFKDVEHNYSWDLDIFGENSLFQCINCCNTYLGKENLKNVLSSPLGDSKDIEKRQSAVLELSRKLKWRQHLEAQSSSIEDDVESVSKLKGIVSIKHSTYRNKYIIVVFKIIPIVTIMLLFMSFVFHFFNNSIGYAALVVQIILLLPGAKNRFSTLNTVFNLKSNIRSYEKTISLICKEEFQCDYLNDLKSMLFKKQNGKLKNAAEEIYKLKKISESISQRQNIAYIVLNIFFLWDYQCMFAFEKWREQNGSELYGWIETVGKFEMLSSLAVIAFDHSSWTMPEILDKSLVLKADSMAHPLLGDKAVCNNLNLDKNSKVALITGSNMSGKSTFLRTAGINLVLAYSGAPVRAKSFCCSIMSIYTCMRISDNLEKNISSFYGEILRIKSIVEAANRGENIFFLLDEIFKGTNSIDRHTGAKILINELMDSNTCGMVSTHDLELCDIESESNERVKNYHFREYYKDNKIQFDYKLHRGASKTRNALYLMKMAGINVPYN</sequence>
<feature type="transmembrane region" description="Helical" evidence="4">
    <location>
        <begin position="32"/>
        <end position="49"/>
    </location>
</feature>
<dbReference type="Pfam" id="PF05192">
    <property type="entry name" value="MutS_III"/>
    <property type="match status" value="1"/>
</dbReference>
<evidence type="ECO:0000256" key="2">
    <source>
        <dbReference type="ARBA" id="ARBA00022840"/>
    </source>
</evidence>
<dbReference type="PANTHER" id="PTHR11361">
    <property type="entry name" value="DNA MISMATCH REPAIR PROTEIN MUTS FAMILY MEMBER"/>
    <property type="match status" value="1"/>
</dbReference>
<name>A0A162LDL8_9CLOT</name>
<evidence type="ECO:0000313" key="7">
    <source>
        <dbReference type="EMBL" id="OAA92136.1"/>
    </source>
</evidence>
<dbReference type="InterPro" id="IPR036187">
    <property type="entry name" value="DNA_mismatch_repair_MutS_sf"/>
</dbReference>
<dbReference type="SUPFAM" id="SSF48334">
    <property type="entry name" value="DNA repair protein MutS, domain III"/>
    <property type="match status" value="1"/>
</dbReference>
<dbReference type="Pfam" id="PF00488">
    <property type="entry name" value="MutS_V"/>
    <property type="match status" value="1"/>
</dbReference>
<gene>
    <name evidence="7" type="primary">mutS_2</name>
    <name evidence="7" type="ORF">WY13_00224</name>
</gene>
<dbReference type="GO" id="GO:0005829">
    <property type="term" value="C:cytosol"/>
    <property type="evidence" value="ECO:0007669"/>
    <property type="project" value="TreeGrafter"/>
</dbReference>
<evidence type="ECO:0000256" key="3">
    <source>
        <dbReference type="ARBA" id="ARBA00023125"/>
    </source>
</evidence>
<dbReference type="CDD" id="cd03283">
    <property type="entry name" value="ABC_MutS-like"/>
    <property type="match status" value="1"/>
</dbReference>
<dbReference type="Proteomes" id="UP000077407">
    <property type="component" value="Unassembled WGS sequence"/>
</dbReference>
<proteinExistence type="predicted"/>
<keyword evidence="4" id="KW-0812">Transmembrane</keyword>
<reference evidence="7 8" key="1">
    <citation type="journal article" date="2015" name="Biotechnol. Bioeng.">
        <title>Genome sequence and phenotypic characterization of Caulobacter segnis.</title>
        <authorList>
            <person name="Patel S."/>
            <person name="Fletcher B."/>
            <person name="Scott D.C."/>
            <person name="Ely B."/>
        </authorList>
    </citation>
    <scope>NUCLEOTIDE SEQUENCE [LARGE SCALE GENOMIC DNA]</scope>
    <source>
        <strain evidence="7 8">ERI-2</strain>
    </source>
</reference>
<feature type="transmembrane region" description="Helical" evidence="4">
    <location>
        <begin position="55"/>
        <end position="73"/>
    </location>
</feature>
<keyword evidence="1" id="KW-0547">Nucleotide-binding</keyword>
<dbReference type="Gene3D" id="3.40.50.300">
    <property type="entry name" value="P-loop containing nucleotide triphosphate hydrolases"/>
    <property type="match status" value="1"/>
</dbReference>
<dbReference type="EMBL" id="LITT01000002">
    <property type="protein sequence ID" value="OAA92136.1"/>
    <property type="molecule type" value="Genomic_DNA"/>
</dbReference>
<dbReference type="PATRIC" id="fig|1538.10.peg.708"/>
<dbReference type="InterPro" id="IPR000432">
    <property type="entry name" value="DNA_mismatch_repair_MutS_C"/>
</dbReference>
<dbReference type="InterPro" id="IPR007696">
    <property type="entry name" value="DNA_mismatch_repair_MutS_core"/>
</dbReference>
<protein>
    <submittedName>
        <fullName evidence="7">DNA mismatch repair protein MutS</fullName>
    </submittedName>
</protein>
<feature type="domain" description="DNA mismatch repair proteins mutS family" evidence="6">
    <location>
        <begin position="426"/>
        <end position="606"/>
    </location>
</feature>
<comment type="caution">
    <text evidence="7">The sequence shown here is derived from an EMBL/GenBank/DDBJ whole genome shotgun (WGS) entry which is preliminary data.</text>
</comment>
<evidence type="ECO:0000259" key="6">
    <source>
        <dbReference type="SMART" id="SM00534"/>
    </source>
</evidence>
<organism evidence="7 8">
    <name type="scientific">Clostridium ljungdahlii</name>
    <dbReference type="NCBI Taxonomy" id="1538"/>
    <lineage>
        <taxon>Bacteria</taxon>
        <taxon>Bacillati</taxon>
        <taxon>Bacillota</taxon>
        <taxon>Clostridia</taxon>
        <taxon>Eubacteriales</taxon>
        <taxon>Clostridiaceae</taxon>
        <taxon>Clostridium</taxon>
    </lineage>
</organism>
<feature type="transmembrane region" description="Helical" evidence="4">
    <location>
        <begin position="213"/>
        <end position="235"/>
    </location>
</feature>
<dbReference type="GO" id="GO:0005524">
    <property type="term" value="F:ATP binding"/>
    <property type="evidence" value="ECO:0007669"/>
    <property type="project" value="UniProtKB-KW"/>
</dbReference>
<dbReference type="SUPFAM" id="SSF52540">
    <property type="entry name" value="P-loop containing nucleoside triphosphate hydrolases"/>
    <property type="match status" value="1"/>
</dbReference>
<dbReference type="SMART" id="SM00534">
    <property type="entry name" value="MUTSac"/>
    <property type="match status" value="1"/>
</dbReference>
<keyword evidence="2" id="KW-0067">ATP-binding</keyword>
<keyword evidence="4" id="KW-1133">Transmembrane helix</keyword>
<evidence type="ECO:0000259" key="5">
    <source>
        <dbReference type="SMART" id="SM00533"/>
    </source>
</evidence>
<dbReference type="RefSeq" id="WP_063553873.1">
    <property type="nucleotide sequence ID" value="NZ_LITT01000002.1"/>
</dbReference>
<keyword evidence="3" id="KW-0238">DNA-binding</keyword>
<keyword evidence="4" id="KW-0472">Membrane</keyword>
<dbReference type="GO" id="GO:0030983">
    <property type="term" value="F:mismatched DNA binding"/>
    <property type="evidence" value="ECO:0007669"/>
    <property type="project" value="InterPro"/>
</dbReference>
<dbReference type="Gene3D" id="1.10.1420.10">
    <property type="match status" value="1"/>
</dbReference>
<dbReference type="InterPro" id="IPR027417">
    <property type="entry name" value="P-loop_NTPase"/>
</dbReference>
<accession>A0A162LDL8</accession>
<evidence type="ECO:0000313" key="8">
    <source>
        <dbReference type="Proteomes" id="UP000077407"/>
    </source>
</evidence>
<dbReference type="AlphaFoldDB" id="A0A162LDL8"/>
<dbReference type="GO" id="GO:0006298">
    <property type="term" value="P:mismatch repair"/>
    <property type="evidence" value="ECO:0007669"/>
    <property type="project" value="InterPro"/>
</dbReference>